<organism evidence="2 3">
    <name type="scientific">Pseudophaeobacter arcticus</name>
    <dbReference type="NCBI Taxonomy" id="385492"/>
    <lineage>
        <taxon>Bacteria</taxon>
        <taxon>Pseudomonadati</taxon>
        <taxon>Pseudomonadota</taxon>
        <taxon>Alphaproteobacteria</taxon>
        <taxon>Rhodobacterales</taxon>
        <taxon>Paracoccaceae</taxon>
        <taxon>Pseudophaeobacter</taxon>
    </lineage>
</organism>
<name>A0ABQ0ANG8_9RHOB</name>
<accession>A0ABQ0ANG8</accession>
<evidence type="ECO:0000313" key="3">
    <source>
        <dbReference type="Proteomes" id="UP001441944"/>
    </source>
</evidence>
<feature type="chain" id="PRO_5047399605" description="Lipoprotein" evidence="1">
    <location>
        <begin position="18"/>
        <end position="206"/>
    </location>
</feature>
<dbReference type="EMBL" id="BAABWU010000011">
    <property type="protein sequence ID" value="GAA6197420.1"/>
    <property type="molecule type" value="Genomic_DNA"/>
</dbReference>
<feature type="signal peptide" evidence="1">
    <location>
        <begin position="1"/>
        <end position="17"/>
    </location>
</feature>
<gene>
    <name evidence="2" type="ORF">NBRC116598_28640</name>
</gene>
<reference evidence="2 3" key="1">
    <citation type="submission" date="2024-04" db="EMBL/GenBank/DDBJ databases">
        <title>Draft genome sequence of Pseudophaeobacter arcticus NBRC 116598.</title>
        <authorList>
            <person name="Miyakawa T."/>
            <person name="Kusuya Y."/>
            <person name="Miura T."/>
        </authorList>
    </citation>
    <scope>NUCLEOTIDE SEQUENCE [LARGE SCALE GENOMIC DNA]</scope>
    <source>
        <strain evidence="2 3">SU-CL00105</strain>
    </source>
</reference>
<evidence type="ECO:0000256" key="1">
    <source>
        <dbReference type="SAM" id="SignalP"/>
    </source>
</evidence>
<evidence type="ECO:0008006" key="4">
    <source>
        <dbReference type="Google" id="ProtNLM"/>
    </source>
</evidence>
<evidence type="ECO:0000313" key="2">
    <source>
        <dbReference type="EMBL" id="GAA6197420.1"/>
    </source>
</evidence>
<proteinExistence type="predicted"/>
<protein>
    <recommendedName>
        <fullName evidence="4">Lipoprotein</fullName>
    </recommendedName>
</protein>
<dbReference type="Proteomes" id="UP001441944">
    <property type="component" value="Unassembled WGS sequence"/>
</dbReference>
<keyword evidence="3" id="KW-1185">Reference proteome</keyword>
<keyword evidence="1" id="KW-0732">Signal</keyword>
<sequence>MQHLSRLSMLFNSFSSAAQSGNHNQPDLKDGRDDMRKSLALILAGTLILSGCGGWRESRINPGNWFGKSRSAPVAVATESEPTNPLLAEEGRKSIFARAEKEDLSVPVAKISALRVEPTPTGAIIYASGIASRQGAHEVELRQVPTAAENTLEYTMHVLYPVSATPAGSEHSRTIQAAVTLSEQDLRGIRTIRVSGAENARETRRR</sequence>
<comment type="caution">
    <text evidence="2">The sequence shown here is derived from an EMBL/GenBank/DDBJ whole genome shotgun (WGS) entry which is preliminary data.</text>
</comment>